<dbReference type="SUPFAM" id="SSF52540">
    <property type="entry name" value="P-loop containing nucleoside triphosphate hydrolases"/>
    <property type="match status" value="1"/>
</dbReference>
<dbReference type="EMBL" id="FWXT01000002">
    <property type="protein sequence ID" value="SMC87752.1"/>
    <property type="molecule type" value="Genomic_DNA"/>
</dbReference>
<name>A0A1W2CS80_9SPHI</name>
<reference evidence="2" key="1">
    <citation type="submission" date="2017-04" db="EMBL/GenBank/DDBJ databases">
        <authorList>
            <person name="Varghese N."/>
            <person name="Submissions S."/>
        </authorList>
    </citation>
    <scope>NUCLEOTIDE SEQUENCE [LARGE SCALE GENOMIC DNA]</scope>
    <source>
        <strain evidence="2">DSM 12126</strain>
    </source>
</reference>
<evidence type="ECO:0000313" key="2">
    <source>
        <dbReference type="Proteomes" id="UP000192756"/>
    </source>
</evidence>
<dbReference type="Proteomes" id="UP000192756">
    <property type="component" value="Unassembled WGS sequence"/>
</dbReference>
<dbReference type="InterPro" id="IPR027417">
    <property type="entry name" value="P-loop_NTPase"/>
</dbReference>
<dbReference type="PIRSF" id="PIRSF034285">
    <property type="entry name" value="UCP034285"/>
    <property type="match status" value="1"/>
</dbReference>
<keyword evidence="2" id="KW-1185">Reference proteome</keyword>
<dbReference type="InterPro" id="IPR017026">
    <property type="entry name" value="ImuA"/>
</dbReference>
<gene>
    <name evidence="1" type="ORF">SAMN04488524_3173</name>
</gene>
<sequence>MTAAYKGGFIMVAKREIFLKLQQDILLWQGFKAQAGSEAECIGLGRIEQSFPGGAFPKRAIHEFITIVPEDAASSDGFIAGLLSVLMQHGAACVWVSTSRRLFPASLGLFNVEPERIIFMDVQTEKDALWITEEALKCEGLAAVVSELNNLSLIESRRLQLAVEKSGVTGFILRKDASKAASTVAAARWKISPLPTHTEDGMPGLGFPRWQVELLKVRNGNPGSWVLQWAGENFEEVEEVGSETVWSEQQDRQIG</sequence>
<dbReference type="AlphaFoldDB" id="A0A1W2CS80"/>
<accession>A0A1W2CS80</accession>
<proteinExistence type="predicted"/>
<evidence type="ECO:0000313" key="1">
    <source>
        <dbReference type="EMBL" id="SMC87752.1"/>
    </source>
</evidence>
<dbReference type="Gene3D" id="3.40.50.300">
    <property type="entry name" value="P-loop containing nucleotide triphosphate hydrolases"/>
    <property type="match status" value="1"/>
</dbReference>
<dbReference type="STRING" id="151894.SAMN04488524_3173"/>
<organism evidence="1 2">
    <name type="scientific">Pedobacter africanus</name>
    <dbReference type="NCBI Taxonomy" id="151894"/>
    <lineage>
        <taxon>Bacteria</taxon>
        <taxon>Pseudomonadati</taxon>
        <taxon>Bacteroidota</taxon>
        <taxon>Sphingobacteriia</taxon>
        <taxon>Sphingobacteriales</taxon>
        <taxon>Sphingobacteriaceae</taxon>
        <taxon>Pedobacter</taxon>
    </lineage>
</organism>
<protein>
    <submittedName>
        <fullName evidence="1">Protein ImuA</fullName>
    </submittedName>
</protein>